<organism evidence="1 2">
    <name type="scientific">Rhamnusium bicolor</name>
    <dbReference type="NCBI Taxonomy" id="1586634"/>
    <lineage>
        <taxon>Eukaryota</taxon>
        <taxon>Metazoa</taxon>
        <taxon>Ecdysozoa</taxon>
        <taxon>Arthropoda</taxon>
        <taxon>Hexapoda</taxon>
        <taxon>Insecta</taxon>
        <taxon>Pterygota</taxon>
        <taxon>Neoptera</taxon>
        <taxon>Endopterygota</taxon>
        <taxon>Coleoptera</taxon>
        <taxon>Polyphaga</taxon>
        <taxon>Cucujiformia</taxon>
        <taxon>Chrysomeloidea</taxon>
        <taxon>Cerambycidae</taxon>
        <taxon>Lepturinae</taxon>
        <taxon>Rhagiini</taxon>
        <taxon>Rhamnusium</taxon>
    </lineage>
</organism>
<reference evidence="1" key="1">
    <citation type="journal article" date="2023" name="Insect Mol. Biol.">
        <title>Genome sequencing provides insights into the evolution of gene families encoding plant cell wall-degrading enzymes in longhorned beetles.</title>
        <authorList>
            <person name="Shin N.R."/>
            <person name="Okamura Y."/>
            <person name="Kirsch R."/>
            <person name="Pauchet Y."/>
        </authorList>
    </citation>
    <scope>NUCLEOTIDE SEQUENCE</scope>
    <source>
        <strain evidence="1">RBIC_L_NR</strain>
    </source>
</reference>
<sequence>MSNLLDKISADKSERYFNNIESFSWMDENFKERKLAPEKSVLFKRILLEDDKKAKIKKT</sequence>
<accession>A0AAV8Y657</accession>
<proteinExistence type="predicted"/>
<comment type="caution">
    <text evidence="1">The sequence shown here is derived from an EMBL/GenBank/DDBJ whole genome shotgun (WGS) entry which is preliminary data.</text>
</comment>
<gene>
    <name evidence="1" type="ORF">NQ314_008916</name>
</gene>
<dbReference type="Proteomes" id="UP001162156">
    <property type="component" value="Unassembled WGS sequence"/>
</dbReference>
<evidence type="ECO:0000313" key="1">
    <source>
        <dbReference type="EMBL" id="KAJ8946291.1"/>
    </source>
</evidence>
<protein>
    <submittedName>
        <fullName evidence="1">Uncharacterized protein</fullName>
    </submittedName>
</protein>
<name>A0AAV8Y657_9CUCU</name>
<dbReference type="AlphaFoldDB" id="A0AAV8Y657"/>
<evidence type="ECO:0000313" key="2">
    <source>
        <dbReference type="Proteomes" id="UP001162156"/>
    </source>
</evidence>
<dbReference type="EMBL" id="JANEYF010002453">
    <property type="protein sequence ID" value="KAJ8946291.1"/>
    <property type="molecule type" value="Genomic_DNA"/>
</dbReference>
<keyword evidence="2" id="KW-1185">Reference proteome</keyword>